<evidence type="ECO:0000256" key="2">
    <source>
        <dbReference type="ARBA" id="ARBA00022980"/>
    </source>
</evidence>
<dbReference type="Gene3D" id="1.10.287.310">
    <property type="match status" value="1"/>
</dbReference>
<dbReference type="SUPFAM" id="SSF46561">
    <property type="entry name" value="Ribosomal protein L29 (L29p)"/>
    <property type="match status" value="1"/>
</dbReference>
<proteinExistence type="inferred from homology"/>
<evidence type="ECO:0000256" key="5">
    <source>
        <dbReference type="HAMAP-Rule" id="MF_00374"/>
    </source>
</evidence>
<dbReference type="HAMAP" id="MF_00374">
    <property type="entry name" value="Ribosomal_uL29"/>
    <property type="match status" value="1"/>
</dbReference>
<comment type="caution">
    <text evidence="6">The sequence shown here is derived from an EMBL/GenBank/DDBJ whole genome shotgun (WGS) entry which is preliminary data.</text>
</comment>
<dbReference type="GO" id="GO:0003735">
    <property type="term" value="F:structural constituent of ribosome"/>
    <property type="evidence" value="ECO:0007669"/>
    <property type="project" value="InterPro"/>
</dbReference>
<reference evidence="6 7" key="1">
    <citation type="journal article" date="2015" name="Nature">
        <title>rRNA introns, odd ribosomes, and small enigmatic genomes across a large radiation of phyla.</title>
        <authorList>
            <person name="Brown C.T."/>
            <person name="Hug L.A."/>
            <person name="Thomas B.C."/>
            <person name="Sharon I."/>
            <person name="Castelle C.J."/>
            <person name="Singh A."/>
            <person name="Wilkins M.J."/>
            <person name="Williams K.H."/>
            <person name="Banfield J.F."/>
        </authorList>
    </citation>
    <scope>NUCLEOTIDE SEQUENCE [LARGE SCALE GENOMIC DNA]</scope>
</reference>
<evidence type="ECO:0000313" key="7">
    <source>
        <dbReference type="Proteomes" id="UP000033966"/>
    </source>
</evidence>
<dbReference type="NCBIfam" id="TIGR00012">
    <property type="entry name" value="L29"/>
    <property type="match status" value="1"/>
</dbReference>
<evidence type="ECO:0000256" key="3">
    <source>
        <dbReference type="ARBA" id="ARBA00023274"/>
    </source>
</evidence>
<keyword evidence="3 5" id="KW-0687">Ribonucleoprotein</keyword>
<dbReference type="Proteomes" id="UP000033966">
    <property type="component" value="Unassembled WGS sequence"/>
</dbReference>
<comment type="similarity">
    <text evidence="1 5">Belongs to the universal ribosomal protein uL29 family.</text>
</comment>
<evidence type="ECO:0000313" key="6">
    <source>
        <dbReference type="EMBL" id="KKT90890.1"/>
    </source>
</evidence>
<dbReference type="EMBL" id="LCKF01000023">
    <property type="protein sequence ID" value="KKT90890.1"/>
    <property type="molecule type" value="Genomic_DNA"/>
</dbReference>
<name>A0A0G1L541_9BACT</name>
<evidence type="ECO:0000256" key="4">
    <source>
        <dbReference type="ARBA" id="ARBA00035204"/>
    </source>
</evidence>
<dbReference type="AlphaFoldDB" id="A0A0G1L541"/>
<dbReference type="GO" id="GO:0005840">
    <property type="term" value="C:ribosome"/>
    <property type="evidence" value="ECO:0007669"/>
    <property type="project" value="UniProtKB-KW"/>
</dbReference>
<accession>A0A0G1L541</accession>
<dbReference type="Pfam" id="PF00831">
    <property type="entry name" value="Ribosomal_L29"/>
    <property type="match status" value="1"/>
</dbReference>
<dbReference type="PROSITE" id="PS00579">
    <property type="entry name" value="RIBOSOMAL_L29"/>
    <property type="match status" value="1"/>
</dbReference>
<dbReference type="GO" id="GO:0006412">
    <property type="term" value="P:translation"/>
    <property type="evidence" value="ECO:0007669"/>
    <property type="project" value="UniProtKB-UniRule"/>
</dbReference>
<keyword evidence="2 5" id="KW-0689">Ribosomal protein</keyword>
<dbReference type="InterPro" id="IPR018254">
    <property type="entry name" value="Ribosomal_uL29_CS"/>
</dbReference>
<organism evidence="6 7">
    <name type="scientific">Candidatus Jorgensenbacteria bacterium GW2011_GWA2_45_13</name>
    <dbReference type="NCBI Taxonomy" id="1618662"/>
    <lineage>
        <taxon>Bacteria</taxon>
        <taxon>Candidatus Joergenseniibacteriota</taxon>
    </lineage>
</organism>
<sequence>MKKVPLKEFRARPKIELEKELSTLRERMMHLRLLIATGKVKNLKEMKEVKRSIAQVETLLRDRRDIPEGE</sequence>
<protein>
    <recommendedName>
        <fullName evidence="4 5">Large ribosomal subunit protein uL29</fullName>
    </recommendedName>
</protein>
<dbReference type="GO" id="GO:1990904">
    <property type="term" value="C:ribonucleoprotein complex"/>
    <property type="evidence" value="ECO:0007669"/>
    <property type="project" value="UniProtKB-KW"/>
</dbReference>
<dbReference type="InterPro" id="IPR001854">
    <property type="entry name" value="Ribosomal_uL29"/>
</dbReference>
<dbReference type="InterPro" id="IPR036049">
    <property type="entry name" value="Ribosomal_uL29_sf"/>
</dbReference>
<gene>
    <name evidence="5" type="primary">rpmC</name>
    <name evidence="6" type="ORF">UW92_C0023G0015</name>
</gene>
<evidence type="ECO:0000256" key="1">
    <source>
        <dbReference type="ARBA" id="ARBA00009254"/>
    </source>
</evidence>